<dbReference type="Gene3D" id="3.30.1490.20">
    <property type="entry name" value="ATP-grasp fold, A domain"/>
    <property type="match status" value="1"/>
</dbReference>
<keyword evidence="4" id="KW-1185">Reference proteome</keyword>
<evidence type="ECO:0000259" key="2">
    <source>
        <dbReference type="PROSITE" id="PS50975"/>
    </source>
</evidence>
<dbReference type="Proteomes" id="UP000664534">
    <property type="component" value="Unassembled WGS sequence"/>
</dbReference>
<dbReference type="AlphaFoldDB" id="A0A8H3G3C2"/>
<protein>
    <recommendedName>
        <fullName evidence="2">ATP-grasp domain-containing protein</fullName>
    </recommendedName>
</protein>
<dbReference type="SUPFAM" id="SSF56059">
    <property type="entry name" value="Glutathione synthetase ATP-binding domain-like"/>
    <property type="match status" value="1"/>
</dbReference>
<dbReference type="GO" id="GO:0005524">
    <property type="term" value="F:ATP binding"/>
    <property type="evidence" value="ECO:0007669"/>
    <property type="project" value="UniProtKB-UniRule"/>
</dbReference>
<keyword evidence="1" id="KW-0547">Nucleotide-binding</keyword>
<organism evidence="3 4">
    <name type="scientific">Imshaugia aleurites</name>
    <dbReference type="NCBI Taxonomy" id="172621"/>
    <lineage>
        <taxon>Eukaryota</taxon>
        <taxon>Fungi</taxon>
        <taxon>Dikarya</taxon>
        <taxon>Ascomycota</taxon>
        <taxon>Pezizomycotina</taxon>
        <taxon>Lecanoromycetes</taxon>
        <taxon>OSLEUM clade</taxon>
        <taxon>Lecanoromycetidae</taxon>
        <taxon>Lecanorales</taxon>
        <taxon>Lecanorineae</taxon>
        <taxon>Parmeliaceae</taxon>
        <taxon>Imshaugia</taxon>
    </lineage>
</organism>
<dbReference type="InterPro" id="IPR013815">
    <property type="entry name" value="ATP_grasp_subdomain_1"/>
</dbReference>
<evidence type="ECO:0000313" key="4">
    <source>
        <dbReference type="Proteomes" id="UP000664534"/>
    </source>
</evidence>
<dbReference type="Gene3D" id="3.30.470.20">
    <property type="entry name" value="ATP-grasp fold, B domain"/>
    <property type="match status" value="1"/>
</dbReference>
<dbReference type="InterPro" id="IPR011761">
    <property type="entry name" value="ATP-grasp"/>
</dbReference>
<dbReference type="PROSITE" id="PS50975">
    <property type="entry name" value="ATP_GRASP"/>
    <property type="match status" value="1"/>
</dbReference>
<dbReference type="PANTHER" id="PTHR39217:SF1">
    <property type="entry name" value="GLUTATHIONE SYNTHETASE"/>
    <property type="match status" value="1"/>
</dbReference>
<dbReference type="EMBL" id="CAJPDT010000065">
    <property type="protein sequence ID" value="CAF9932398.1"/>
    <property type="molecule type" value="Genomic_DNA"/>
</dbReference>
<feature type="domain" description="ATP-grasp" evidence="2">
    <location>
        <begin position="124"/>
        <end position="338"/>
    </location>
</feature>
<comment type="caution">
    <text evidence="3">The sequence shown here is derived from an EMBL/GenBank/DDBJ whole genome shotgun (WGS) entry which is preliminary data.</text>
</comment>
<evidence type="ECO:0000256" key="1">
    <source>
        <dbReference type="PROSITE-ProRule" id="PRU00409"/>
    </source>
</evidence>
<dbReference type="GO" id="GO:0046872">
    <property type="term" value="F:metal ion binding"/>
    <property type="evidence" value="ECO:0007669"/>
    <property type="project" value="InterPro"/>
</dbReference>
<proteinExistence type="predicted"/>
<accession>A0A8H3G3C2</accession>
<evidence type="ECO:0000313" key="3">
    <source>
        <dbReference type="EMBL" id="CAF9932398.1"/>
    </source>
</evidence>
<dbReference type="PANTHER" id="PTHR39217">
    <property type="match status" value="1"/>
</dbReference>
<gene>
    <name evidence="3" type="ORF">IMSHALPRED_008881</name>
</gene>
<dbReference type="InterPro" id="IPR053191">
    <property type="entry name" value="DcsG_Biosynth_Enzyme"/>
</dbReference>
<dbReference type="OrthoDB" id="406765at2759"/>
<reference evidence="3" key="1">
    <citation type="submission" date="2021-03" db="EMBL/GenBank/DDBJ databases">
        <authorList>
            <person name="Tagirdzhanova G."/>
        </authorList>
    </citation>
    <scope>NUCLEOTIDE SEQUENCE</scope>
</reference>
<sequence>MGHTLSIPLLQKKKTPKVLFLTTEPPENIKAEWPFYQNWFLPQMIRERGAVVELRCWRDPDLDAASFSTYSSITFLWCNEYHQHPKDFPDFVRKVLVPAQRQNPSLHIFNDPTVVLWNTDKHYLLELVEAGYRVPRSKFVDVSQHTHASLTTIIKDFSHSTPLVLKPAISGSARNTHLIRDPRGFTSDDTAYLERVLAEGTNGELILQQYEEGISSGEYSLIFVNGQHTHTIMKIPQAGEYRCQGEYGGSTKEIAAADVPRCAADAAQQIWKFLESKVGKPENETSVWTGSPLVYARIDGIIKDDAFILMEIEAIEPHLWLEAGSGGEALEQLCSVFIPDRK</sequence>
<name>A0A8H3G3C2_9LECA</name>
<keyword evidence="1" id="KW-0067">ATP-binding</keyword>